<dbReference type="OrthoDB" id="40354at10239"/>
<proteinExistence type="predicted"/>
<dbReference type="EMBL" id="HQ113105">
    <property type="protein sequence ID" value="AEA07043.1"/>
    <property type="molecule type" value="Genomic_DNA"/>
</dbReference>
<dbReference type="Proteomes" id="UP000203366">
    <property type="component" value="Segment"/>
</dbReference>
<evidence type="ECO:0000313" key="2">
    <source>
        <dbReference type="Proteomes" id="UP000203366"/>
    </source>
</evidence>
<dbReference type="RefSeq" id="YP_004347155.1">
    <property type="nucleotide sequence ID" value="NC_015326.1"/>
</dbReference>
<organism evidence="1 2">
    <name type="scientific">Lausannevirus</name>
    <dbReference type="NCBI Taxonomy" id="999883"/>
    <lineage>
        <taxon>Viruses</taxon>
        <taxon>Varidnaviria</taxon>
        <taxon>Bamfordvirae</taxon>
        <taxon>Nucleocytoviricota</taxon>
        <taxon>Megaviricetes</taxon>
        <taxon>Pimascovirales</taxon>
        <taxon>Pimascovirales incertae sedis</taxon>
        <taxon>Marseilleviridae</taxon>
        <taxon>Losannavirus</taxon>
        <taxon>Losannavirus lausannense</taxon>
    </lineage>
</organism>
<evidence type="ECO:0000313" key="1">
    <source>
        <dbReference type="EMBL" id="AEA07043.1"/>
    </source>
</evidence>
<name>F2WLC0_9VIRU</name>
<protein>
    <submittedName>
        <fullName evidence="1">Uncharacterized protein</fullName>
    </submittedName>
</protein>
<reference evidence="1 2" key="1">
    <citation type="journal article" date="2011" name="Environ. Microbiol.">
        <title>Lausannevirus, a giant amoebal virus encoding histone doublets.</title>
        <authorList>
            <person name="Thomas V."/>
            <person name="Bertelli C."/>
            <person name="Collyn F."/>
            <person name="Casson N."/>
            <person name="Telenti A."/>
            <person name="Goesmann A."/>
            <person name="Croxatto A."/>
            <person name="Greub G."/>
        </authorList>
    </citation>
    <scope>NUCLEOTIDE SEQUENCE [LARGE SCALE GENOMIC DNA]</scope>
    <source>
        <strain evidence="1">7715</strain>
    </source>
</reference>
<accession>F2WLC0</accession>
<dbReference type="GeneID" id="10399775"/>
<gene>
    <name evidence="1" type="ORF">LAU_0192</name>
</gene>
<keyword evidence="2" id="KW-1185">Reference proteome</keyword>
<sequence length="156" mass="17771">MHKFLDSKSFSSFSLVFGSPEVFVVETTGKRTEGNNIVTIKTLKTHMKGTNILHGPFLSVAMTKRSGTGEKCWREDIFCNYFDGQIHGTLSRKSWFFVSNKIPVLWGENFSEHRKGMGTSESCVRSVGDKEKMESFEQLKTKIFENVLIQEKETVC</sequence>
<dbReference type="KEGG" id="vg:10399775"/>